<dbReference type="RefSeq" id="WP_218125631.1">
    <property type="nucleotide sequence ID" value="NZ_FNCN01000004.1"/>
</dbReference>
<dbReference type="InterPro" id="IPR006549">
    <property type="entry name" value="HAD-SF_hydro_IIIA"/>
</dbReference>
<dbReference type="GO" id="GO:0046872">
    <property type="term" value="F:metal ion binding"/>
    <property type="evidence" value="ECO:0007669"/>
    <property type="project" value="UniProtKB-KW"/>
</dbReference>
<evidence type="ECO:0000256" key="6">
    <source>
        <dbReference type="ARBA" id="ARBA00031828"/>
    </source>
</evidence>
<evidence type="ECO:0000256" key="2">
    <source>
        <dbReference type="ARBA" id="ARBA00022490"/>
    </source>
</evidence>
<dbReference type="EMBL" id="FNCN01000004">
    <property type="protein sequence ID" value="SDG41225.1"/>
    <property type="molecule type" value="Genomic_DNA"/>
</dbReference>
<evidence type="ECO:0000256" key="1">
    <source>
        <dbReference type="ARBA" id="ARBA00004496"/>
    </source>
</evidence>
<name>A0A1G7U0P3_9ACTN</name>
<feature type="binding site" evidence="9">
    <location>
        <position position="93"/>
    </location>
    <ligand>
        <name>Zn(2+)</name>
        <dbReference type="ChEBI" id="CHEBI:29105"/>
    </ligand>
</feature>
<dbReference type="SUPFAM" id="SSF56784">
    <property type="entry name" value="HAD-like"/>
    <property type="match status" value="1"/>
</dbReference>
<dbReference type="PANTHER" id="PTHR42891">
    <property type="entry name" value="D-GLYCERO-BETA-D-MANNO-HEPTOSE-1,7-BISPHOSPHATE 7-PHOSPHATASE"/>
    <property type="match status" value="1"/>
</dbReference>
<comment type="subcellular location">
    <subcellularLocation>
        <location evidence="1 7">Cytoplasm</location>
    </subcellularLocation>
</comment>
<dbReference type="PANTHER" id="PTHR42891:SF1">
    <property type="entry name" value="D-GLYCERO-BETA-D-MANNO-HEPTOSE-1,7-BISPHOSPHATE 7-PHOSPHATASE"/>
    <property type="match status" value="1"/>
</dbReference>
<dbReference type="STRING" id="504805.SAMN05421505_10447"/>
<feature type="binding site" evidence="9">
    <location>
        <position position="18"/>
    </location>
    <ligand>
        <name>Mg(2+)</name>
        <dbReference type="ChEBI" id="CHEBI:18420"/>
    </ligand>
</feature>
<dbReference type="Pfam" id="PF13242">
    <property type="entry name" value="Hydrolase_like"/>
    <property type="match status" value="1"/>
</dbReference>
<feature type="binding site" evidence="9">
    <location>
        <position position="101"/>
    </location>
    <ligand>
        <name>Zn(2+)</name>
        <dbReference type="ChEBI" id="CHEBI:29105"/>
    </ligand>
</feature>
<dbReference type="InterPro" id="IPR023214">
    <property type="entry name" value="HAD_sf"/>
</dbReference>
<accession>A0A1G7U0P3</accession>
<protein>
    <recommendedName>
        <fullName evidence="6 7">D,D-heptose 1,7-bisphosphate phosphatase</fullName>
        <ecNumber evidence="7">3.1.3.-</ecNumber>
    </recommendedName>
</protein>
<dbReference type="NCBIfam" id="TIGR01656">
    <property type="entry name" value="Histidinol-ppas"/>
    <property type="match status" value="1"/>
</dbReference>
<dbReference type="InterPro" id="IPR036412">
    <property type="entry name" value="HAD-like_sf"/>
</dbReference>
<evidence type="ECO:0000313" key="10">
    <source>
        <dbReference type="EMBL" id="SDG41225.1"/>
    </source>
</evidence>
<organism evidence="10 11">
    <name type="scientific">Sinosporangium album</name>
    <dbReference type="NCBI Taxonomy" id="504805"/>
    <lineage>
        <taxon>Bacteria</taxon>
        <taxon>Bacillati</taxon>
        <taxon>Actinomycetota</taxon>
        <taxon>Actinomycetes</taxon>
        <taxon>Streptosporangiales</taxon>
        <taxon>Streptosporangiaceae</taxon>
        <taxon>Sinosporangium</taxon>
    </lineage>
</organism>
<keyword evidence="5 7" id="KW-0119">Carbohydrate metabolism</keyword>
<gene>
    <name evidence="10" type="ORF">SAMN05421505_10447</name>
</gene>
<feature type="binding site" evidence="9">
    <location>
        <position position="103"/>
    </location>
    <ligand>
        <name>Zn(2+)</name>
        <dbReference type="ChEBI" id="CHEBI:29105"/>
    </ligand>
</feature>
<dbReference type="AlphaFoldDB" id="A0A1G7U0P3"/>
<evidence type="ECO:0000313" key="11">
    <source>
        <dbReference type="Proteomes" id="UP000198923"/>
    </source>
</evidence>
<keyword evidence="9" id="KW-0460">Magnesium</keyword>
<dbReference type="InterPro" id="IPR006439">
    <property type="entry name" value="HAD-SF_hydro_IA"/>
</dbReference>
<comment type="cofactor">
    <cofactor evidence="9">
        <name>Mg(2+)</name>
        <dbReference type="ChEBI" id="CHEBI:18420"/>
    </cofactor>
</comment>
<feature type="binding site" evidence="9">
    <location>
        <position position="95"/>
    </location>
    <ligand>
        <name>Zn(2+)</name>
        <dbReference type="ChEBI" id="CHEBI:29105"/>
    </ligand>
</feature>
<evidence type="ECO:0000256" key="7">
    <source>
        <dbReference type="PIRNR" id="PIRNR004682"/>
    </source>
</evidence>
<evidence type="ECO:0000256" key="5">
    <source>
        <dbReference type="ARBA" id="ARBA00023277"/>
    </source>
</evidence>
<keyword evidence="9" id="KW-0862">Zinc</keyword>
<reference evidence="10 11" key="1">
    <citation type="submission" date="2016-10" db="EMBL/GenBank/DDBJ databases">
        <authorList>
            <person name="de Groot N.N."/>
        </authorList>
    </citation>
    <scope>NUCLEOTIDE SEQUENCE [LARGE SCALE GENOMIC DNA]</scope>
    <source>
        <strain evidence="10 11">CPCC 201354</strain>
    </source>
</reference>
<keyword evidence="11" id="KW-1185">Reference proteome</keyword>
<dbReference type="GO" id="GO:0016791">
    <property type="term" value="F:phosphatase activity"/>
    <property type="evidence" value="ECO:0007669"/>
    <property type="project" value="InterPro"/>
</dbReference>
<dbReference type="PIRSF" id="PIRSF004682">
    <property type="entry name" value="GmhB"/>
    <property type="match status" value="1"/>
</dbReference>
<dbReference type="EC" id="3.1.3.-" evidence="7"/>
<dbReference type="InterPro" id="IPR006543">
    <property type="entry name" value="Histidinol-phos"/>
</dbReference>
<proteinExistence type="inferred from homology"/>
<dbReference type="Proteomes" id="UP000198923">
    <property type="component" value="Unassembled WGS sequence"/>
</dbReference>
<evidence type="ECO:0000256" key="8">
    <source>
        <dbReference type="PIRSR" id="PIRSR004682-1"/>
    </source>
</evidence>
<feature type="active site" description="Proton donor" evidence="8">
    <location>
        <position position="18"/>
    </location>
</feature>
<evidence type="ECO:0000256" key="4">
    <source>
        <dbReference type="ARBA" id="ARBA00022801"/>
    </source>
</evidence>
<keyword evidence="2 7" id="KW-0963">Cytoplasm</keyword>
<dbReference type="InterPro" id="IPR004446">
    <property type="entry name" value="Heptose_bisP_phosphatase"/>
</dbReference>
<feature type="binding site" evidence="9">
    <location>
        <position position="16"/>
    </location>
    <ligand>
        <name>Mg(2+)</name>
        <dbReference type="ChEBI" id="CHEBI:18420"/>
    </ligand>
</feature>
<comment type="similarity">
    <text evidence="7">Belongs to the gmhB family.</text>
</comment>
<sequence>MPVSPRARLPAAVLFDRDGTLIEDVPYNSRPDLVRPLPGSREAVERVRRAGVATGVITNRSGAAPGLIEPERLSAVNARVDELLGPFDVWAVCPHDDAARCTCGKPAPGLVLHAATSLGVDARDCVVIGDIGRDVEAARAAGARAIMVPTRYTLRHEIEAAEETADSLHTAVLKAIGEVPAEPAP</sequence>
<comment type="cofactor">
    <cofactor evidence="9">
        <name>Zn(2+)</name>
        <dbReference type="ChEBI" id="CHEBI:29105"/>
    </cofactor>
</comment>
<feature type="binding site" evidence="9">
    <location>
        <position position="130"/>
    </location>
    <ligand>
        <name>Mg(2+)</name>
        <dbReference type="ChEBI" id="CHEBI:18420"/>
    </ligand>
</feature>
<dbReference type="NCBIfam" id="TIGR01509">
    <property type="entry name" value="HAD-SF-IA-v3"/>
    <property type="match status" value="1"/>
</dbReference>
<dbReference type="GO" id="GO:0005975">
    <property type="term" value="P:carbohydrate metabolic process"/>
    <property type="evidence" value="ECO:0007669"/>
    <property type="project" value="InterPro"/>
</dbReference>
<dbReference type="GO" id="GO:0005737">
    <property type="term" value="C:cytoplasm"/>
    <property type="evidence" value="ECO:0007669"/>
    <property type="project" value="UniProtKB-SubCell"/>
</dbReference>
<feature type="active site" description="Nucleophile" evidence="8">
    <location>
        <position position="16"/>
    </location>
</feature>
<evidence type="ECO:0000256" key="3">
    <source>
        <dbReference type="ARBA" id="ARBA00022723"/>
    </source>
</evidence>
<evidence type="ECO:0000256" key="9">
    <source>
        <dbReference type="PIRSR" id="PIRSR004682-4"/>
    </source>
</evidence>
<keyword evidence="3 9" id="KW-0479">Metal-binding</keyword>
<keyword evidence="4 7" id="KW-0378">Hydrolase</keyword>
<dbReference type="NCBIfam" id="TIGR01662">
    <property type="entry name" value="HAD-SF-IIIA"/>
    <property type="match status" value="1"/>
</dbReference>
<dbReference type="Gene3D" id="3.40.50.1000">
    <property type="entry name" value="HAD superfamily/HAD-like"/>
    <property type="match status" value="1"/>
</dbReference>